<evidence type="ECO:0000256" key="1">
    <source>
        <dbReference type="ARBA" id="ARBA00004191"/>
    </source>
</evidence>
<evidence type="ECO:0000313" key="9">
    <source>
        <dbReference type="EMBL" id="AKK04539.1"/>
    </source>
</evidence>
<proteinExistence type="predicted"/>
<keyword evidence="5" id="KW-0572">Peptidoglycan-anchor</keyword>
<evidence type="ECO:0000256" key="3">
    <source>
        <dbReference type="ARBA" id="ARBA00022525"/>
    </source>
</evidence>
<sequence>MGQLSLTNARTKVRAFVILMVFALVSSVIVVMPTGTANAQTGFVPKDFASQYGTNLEIKRDAKVITDSDEDNRPIVAGNEIDAIFEWEVGGNEAPRPGDQMIINLPSWLRTSTNRDDYNAGKYTTCDFKVTESQVICTFTDAVEGDNNANIKGHIGLRLKATPTTRAESLTWGPEKYDAFFDLTGERNGEIKAPGIGGDNAATGAIRKGGNFSKDLKYKDTDYQQLFWSVLIPAEKVNEIAAGNNNAIEIEDTLSDVQLVDPDTGEEVTVRHYFAAAGVGGNLEISRREGDSLANGTWEVTESPKCNAGGEYHSANIPCATRIAQANNETGEVAARSGQPEVITVDKYYGKNNWEPASKLKIKIENVKPNAAYRITYYTWIPSTSIGPDKGALKNPQAKNSIRISGHGETIVKDVALYARVWGDSSGDPNRTEIVVKKKVEAAPGETSDVKEFPLDLHVNGKVEKCSVSEEKPCKIMVDPGSNVKIVEPSVSGSALTWNPGVFSVPATQVNKQSDIKVSGNTATIERAVRGEKITLLLTNSFQPSVKYGQFVVKKIQQGLDPKGGTGPDLTAKEYSLKFQCDKDSKPVNGASAYKANTDYDITVTAKAEKLVGEFPAGTKCVIKDEDLASAKIKGPHANQTKEFEATASYVQAPEIKAGEKNVATVTNKYQNTFFLSKVVEGVPQELYQDKDFTFEYTCGTETGRVKLKANGKATMIPQFFDIGTRCTYKEVDLPEIPGYKLINVEKPYADGLSIVGAPRYHEKRVVNKYEKEIILGQFKLEKAVVGVDAAAIGNPEFKASASWTVNGKSEKRDVTVRAGQVVEDFPALPVGTVVTLSETRPADNAAVAWDTPVFSGDGVVDNGNGTADLTIKAGIVGGQVVTLTNNATPLGQFKLQKVVKGLGSYFVGDQEYKVSASWTANGKNETKDMTLRNGTVVDIPDLPVGTVVTLQELKPADSATATWATPVFSGDGVVDKGDGTAELTIKQGTADGQLVTLTNTVNPQWWWLLIGLVPLISGGLASLVPGPVAPLGQQPQAPAPQASTPAKPLGEAPQKGIAKDAPTAKGVQKDSQAKSLAKTGASVLGLVAIAALLAALGVFLVRRGRKS</sequence>
<dbReference type="SUPFAM" id="SSF49401">
    <property type="entry name" value="Bacterial adhesins"/>
    <property type="match status" value="1"/>
</dbReference>
<dbReference type="EMBL" id="CP011542">
    <property type="protein sequence ID" value="AKK04539.1"/>
    <property type="molecule type" value="Genomic_DNA"/>
</dbReference>
<feature type="region of interest" description="Disordered" evidence="6">
    <location>
        <begin position="1032"/>
        <end position="1069"/>
    </location>
</feature>
<evidence type="ECO:0000313" key="10">
    <source>
        <dbReference type="Proteomes" id="UP000035199"/>
    </source>
</evidence>
<keyword evidence="7" id="KW-0472">Membrane</keyword>
<dbReference type="Pfam" id="PF19407">
    <property type="entry name" value="DUF5979"/>
    <property type="match status" value="4"/>
</dbReference>
<accession>A0A0G3GTT5</accession>
<keyword evidence="3" id="KW-0964">Secreted</keyword>
<dbReference type="RefSeq" id="WP_047260938.1">
    <property type="nucleotide sequence ID" value="NZ_CP011542.1"/>
</dbReference>
<reference evidence="10" key="2">
    <citation type="submission" date="2015-05" db="EMBL/GenBank/DDBJ databases">
        <title>Complete genome sequence of Corynebacterium mustelae DSM 45274, isolated from various tissues of a male ferret with lethal sepsis.</title>
        <authorList>
            <person name="Ruckert C."/>
            <person name="Albersmeier A."/>
            <person name="Winkler A."/>
            <person name="Tauch A."/>
        </authorList>
    </citation>
    <scope>NUCLEOTIDE SEQUENCE [LARGE SCALE GENOMIC DNA]</scope>
    <source>
        <strain evidence="10">DSM 45274</strain>
    </source>
</reference>
<reference evidence="9 10" key="1">
    <citation type="journal article" date="2015" name="Genome Announc.">
        <title>Complete Genome Sequence of the Type Strain Corynebacterium mustelae DSM 45274, Isolated from Various Tissues of a Male Ferret with Lethal Sepsis.</title>
        <authorList>
            <person name="Ruckert C."/>
            <person name="Eimer J."/>
            <person name="Winkler A."/>
            <person name="Tauch A."/>
        </authorList>
    </citation>
    <scope>NUCLEOTIDE SEQUENCE [LARGE SCALE GENOMIC DNA]</scope>
    <source>
        <strain evidence="9 10">DSM 45274</strain>
    </source>
</reference>
<feature type="domain" description="DUF5979" evidence="8">
    <location>
        <begin position="779"/>
        <end position="872"/>
    </location>
</feature>
<keyword evidence="10" id="KW-1185">Reference proteome</keyword>
<evidence type="ECO:0000256" key="7">
    <source>
        <dbReference type="SAM" id="Phobius"/>
    </source>
</evidence>
<gene>
    <name evidence="9" type="ORF">CMUST_00940</name>
</gene>
<dbReference type="Proteomes" id="UP000035199">
    <property type="component" value="Chromosome"/>
</dbReference>
<dbReference type="OrthoDB" id="3751233at2"/>
<dbReference type="InterPro" id="IPR011252">
    <property type="entry name" value="Fibrogen-bd_dom1"/>
</dbReference>
<dbReference type="PATRIC" id="fig|571915.4.peg.190"/>
<feature type="compositionally biased region" description="Low complexity" evidence="6">
    <location>
        <begin position="1032"/>
        <end position="1049"/>
    </location>
</feature>
<feature type="domain" description="DUF5979" evidence="8">
    <location>
        <begin position="551"/>
        <end position="671"/>
    </location>
</feature>
<dbReference type="KEGG" id="cmv:CMUST_00940"/>
<keyword evidence="7" id="KW-1133">Transmembrane helix</keyword>
<comment type="subcellular location">
    <subcellularLocation>
        <location evidence="1">Secreted</location>
        <location evidence="1">Cell wall</location>
    </subcellularLocation>
</comment>
<dbReference type="Gene3D" id="2.60.40.1280">
    <property type="match status" value="1"/>
</dbReference>
<evidence type="ECO:0000259" key="8">
    <source>
        <dbReference type="Pfam" id="PF19407"/>
    </source>
</evidence>
<feature type="transmembrane region" description="Helical" evidence="7">
    <location>
        <begin position="1082"/>
        <end position="1102"/>
    </location>
</feature>
<evidence type="ECO:0000256" key="4">
    <source>
        <dbReference type="ARBA" id="ARBA00022729"/>
    </source>
</evidence>
<feature type="domain" description="DUF5979" evidence="8">
    <location>
        <begin position="676"/>
        <end position="770"/>
    </location>
</feature>
<evidence type="ECO:0000256" key="6">
    <source>
        <dbReference type="SAM" id="MobiDB-lite"/>
    </source>
</evidence>
<organism evidence="9 10">
    <name type="scientific">Corynebacterium mustelae</name>
    <dbReference type="NCBI Taxonomy" id="571915"/>
    <lineage>
        <taxon>Bacteria</taxon>
        <taxon>Bacillati</taxon>
        <taxon>Actinomycetota</taxon>
        <taxon>Actinomycetes</taxon>
        <taxon>Mycobacteriales</taxon>
        <taxon>Corynebacteriaceae</taxon>
        <taxon>Corynebacterium</taxon>
    </lineage>
</organism>
<protein>
    <recommendedName>
        <fullName evidence="8">DUF5979 domain-containing protein</fullName>
    </recommendedName>
</protein>
<dbReference type="InterPro" id="IPR046022">
    <property type="entry name" value="DUF5979"/>
</dbReference>
<dbReference type="STRING" id="571915.CMUST_00940"/>
<name>A0A0G3GTT5_9CORY</name>
<evidence type="ECO:0000256" key="5">
    <source>
        <dbReference type="ARBA" id="ARBA00023088"/>
    </source>
</evidence>
<dbReference type="AlphaFoldDB" id="A0A0G3GTT5"/>
<dbReference type="GO" id="GO:0007155">
    <property type="term" value="P:cell adhesion"/>
    <property type="evidence" value="ECO:0007669"/>
    <property type="project" value="InterPro"/>
</dbReference>
<keyword evidence="7" id="KW-0812">Transmembrane</keyword>
<keyword evidence="4" id="KW-0732">Signal</keyword>
<evidence type="ECO:0000256" key="2">
    <source>
        <dbReference type="ARBA" id="ARBA00022512"/>
    </source>
</evidence>
<dbReference type="InterPro" id="IPR008966">
    <property type="entry name" value="Adhesion_dom_sf"/>
</dbReference>
<keyword evidence="2" id="KW-0134">Cell wall</keyword>
<feature type="domain" description="DUF5979" evidence="8">
    <location>
        <begin position="894"/>
        <end position="1002"/>
    </location>
</feature>